<reference evidence="1 2" key="1">
    <citation type="journal article" date="2013" name="PLoS ONE">
        <title>Genomic analysis of Melioribacter roseus, facultatively anaerobic organotrophic bacterium representing a novel deep lineage within Bacteriodetes/Chlorobi group.</title>
        <authorList>
            <person name="Kadnikov V.V."/>
            <person name="Mardanov A.V."/>
            <person name="Podosokorskaya O.A."/>
            <person name="Gavrilov S.N."/>
            <person name="Kublanov I.V."/>
            <person name="Beletsky A.V."/>
            <person name="Bonch-Osmolovskaya E.A."/>
            <person name="Ravin N.V."/>
        </authorList>
    </citation>
    <scope>NUCLEOTIDE SEQUENCE [LARGE SCALE GENOMIC DNA]</scope>
    <source>
        <strain evidence="2">JCM 17771 / P3M-2</strain>
    </source>
</reference>
<keyword evidence="2" id="KW-1185">Reference proteome</keyword>
<name>I6Z6H0_MELRP</name>
<evidence type="ECO:0008006" key="3">
    <source>
        <dbReference type="Google" id="ProtNLM"/>
    </source>
</evidence>
<dbReference type="Proteomes" id="UP000009011">
    <property type="component" value="Chromosome"/>
</dbReference>
<proteinExistence type="predicted"/>
<evidence type="ECO:0000313" key="2">
    <source>
        <dbReference type="Proteomes" id="UP000009011"/>
    </source>
</evidence>
<dbReference type="AlphaFoldDB" id="I6Z6H0"/>
<dbReference type="EMBL" id="CP003557">
    <property type="protein sequence ID" value="AFN74760.1"/>
    <property type="molecule type" value="Genomic_DNA"/>
</dbReference>
<dbReference type="HOGENOM" id="CLU_162538_6_3_10"/>
<dbReference type="Pfam" id="PF06945">
    <property type="entry name" value="DUF1289"/>
    <property type="match status" value="1"/>
</dbReference>
<protein>
    <recommendedName>
        <fullName evidence="3">Fe-S protein</fullName>
    </recommendedName>
</protein>
<sequence>MDEENRYCAGCFRTLDEIAHWQSMTDSQKKRVYMLIEERRNSSGKKSTSR</sequence>
<accession>I6Z6H0</accession>
<organism evidence="1 2">
    <name type="scientific">Melioribacter roseus (strain DSM 23840 / JCM 17771 / VKM B-2668 / P3M-2)</name>
    <dbReference type="NCBI Taxonomy" id="1191523"/>
    <lineage>
        <taxon>Bacteria</taxon>
        <taxon>Pseudomonadati</taxon>
        <taxon>Ignavibacteriota</taxon>
        <taxon>Ignavibacteria</taxon>
        <taxon>Ignavibacteriales</taxon>
        <taxon>Melioribacteraceae</taxon>
        <taxon>Melioribacter</taxon>
    </lineage>
</organism>
<dbReference type="InterPro" id="IPR010710">
    <property type="entry name" value="DUF1289"/>
</dbReference>
<gene>
    <name evidence="1" type="ordered locus">MROS_1523</name>
</gene>
<dbReference type="eggNOG" id="COG3313">
    <property type="taxonomic scope" value="Bacteria"/>
</dbReference>
<evidence type="ECO:0000313" key="1">
    <source>
        <dbReference type="EMBL" id="AFN74760.1"/>
    </source>
</evidence>
<dbReference type="KEGG" id="mro:MROS_1523"/>